<name>A0A2G4YZ81_9PROT</name>
<proteinExistence type="predicted"/>
<keyword evidence="2" id="KW-1185">Reference proteome</keyword>
<organism evidence="1 2">
    <name type="scientific">Paremcibacter congregatus</name>
    <dbReference type="NCBI Taxonomy" id="2043170"/>
    <lineage>
        <taxon>Bacteria</taxon>
        <taxon>Pseudomonadati</taxon>
        <taxon>Pseudomonadota</taxon>
        <taxon>Alphaproteobacteria</taxon>
        <taxon>Emcibacterales</taxon>
        <taxon>Emcibacteraceae</taxon>
        <taxon>Paremcibacter</taxon>
    </lineage>
</organism>
<accession>A0A2G4YZ81</accession>
<protein>
    <submittedName>
        <fullName evidence="1">DNA-binding protein</fullName>
    </submittedName>
</protein>
<sequence>MTKPSETTISKGYLNTIEAGEYLRLSSHALRNMRITGNGPLYRKHGKLVVYAMEDLKAWSDSLRKSSTSDA</sequence>
<dbReference type="OrthoDB" id="9806994at2"/>
<dbReference type="Proteomes" id="UP000229730">
    <property type="component" value="Unassembled WGS sequence"/>
</dbReference>
<evidence type="ECO:0000313" key="1">
    <source>
        <dbReference type="EMBL" id="PHZ86766.1"/>
    </source>
</evidence>
<evidence type="ECO:0000313" key="2">
    <source>
        <dbReference type="Proteomes" id="UP000229730"/>
    </source>
</evidence>
<keyword evidence="1" id="KW-0238">DNA-binding</keyword>
<comment type="caution">
    <text evidence="1">The sequence shown here is derived from an EMBL/GenBank/DDBJ whole genome shotgun (WGS) entry which is preliminary data.</text>
</comment>
<dbReference type="GO" id="GO:0003677">
    <property type="term" value="F:DNA binding"/>
    <property type="evidence" value="ECO:0007669"/>
    <property type="project" value="UniProtKB-KW"/>
</dbReference>
<dbReference type="AlphaFoldDB" id="A0A2G4YZ81"/>
<reference evidence="1 2" key="1">
    <citation type="submission" date="2017-10" db="EMBL/GenBank/DDBJ databases">
        <title>Frigbacter circumglobatus gen. nov. sp. nov., isolated from sediment cultured in situ.</title>
        <authorList>
            <person name="Zhao Z."/>
        </authorList>
    </citation>
    <scope>NUCLEOTIDE SEQUENCE [LARGE SCALE GENOMIC DNA]</scope>
    <source>
        <strain evidence="1 2">ZYL</strain>
    </source>
</reference>
<dbReference type="InParanoid" id="A0A2G4YZ81"/>
<gene>
    <name evidence="1" type="ORF">CRD36_00020</name>
</gene>
<dbReference type="EMBL" id="PDEM01000001">
    <property type="protein sequence ID" value="PHZ86766.1"/>
    <property type="molecule type" value="Genomic_DNA"/>
</dbReference>
<dbReference type="RefSeq" id="WP_099470694.1">
    <property type="nucleotide sequence ID" value="NZ_CP041025.1"/>
</dbReference>